<comment type="caution">
    <text evidence="9">The sequence shown here is derived from an EMBL/GenBank/DDBJ whole genome shotgun (WGS) entry which is preliminary data.</text>
</comment>
<evidence type="ECO:0000313" key="9">
    <source>
        <dbReference type="EMBL" id="OPX46022.1"/>
    </source>
</evidence>
<dbReference type="Pfam" id="PF00037">
    <property type="entry name" value="Fer4"/>
    <property type="match status" value="1"/>
</dbReference>
<dbReference type="InterPro" id="IPR029039">
    <property type="entry name" value="Flavoprotein-like_sf"/>
</dbReference>
<dbReference type="SUPFAM" id="SSF54862">
    <property type="entry name" value="4Fe-4S ferredoxins"/>
    <property type="match status" value="1"/>
</dbReference>
<evidence type="ECO:0000256" key="2">
    <source>
        <dbReference type="ARBA" id="ARBA00003532"/>
    </source>
</evidence>
<keyword evidence="6" id="KW-0408">Iron</keyword>
<dbReference type="PANTHER" id="PTHR24960">
    <property type="entry name" value="PHOTOSYSTEM I IRON-SULFUR CENTER-RELATED"/>
    <property type="match status" value="1"/>
</dbReference>
<keyword evidence="5" id="KW-0479">Metal-binding</keyword>
<accession>A0A1V4SQ79</accession>
<reference evidence="9 10" key="1">
    <citation type="submission" date="2017-03" db="EMBL/GenBank/DDBJ databases">
        <title>Genome sequence of Clostridium hungatei DSM 14427.</title>
        <authorList>
            <person name="Poehlein A."/>
            <person name="Daniel R."/>
        </authorList>
    </citation>
    <scope>NUCLEOTIDE SEQUENCE [LARGE SCALE GENOMIC DNA]</scope>
    <source>
        <strain evidence="9 10">DSM 14427</strain>
    </source>
</reference>
<evidence type="ECO:0000256" key="4">
    <source>
        <dbReference type="ARBA" id="ARBA00022485"/>
    </source>
</evidence>
<dbReference type="InterPro" id="IPR017896">
    <property type="entry name" value="4Fe4S_Fe-S-bd"/>
</dbReference>
<evidence type="ECO:0000313" key="10">
    <source>
        <dbReference type="Proteomes" id="UP000191554"/>
    </source>
</evidence>
<dbReference type="RefSeq" id="WP_080062966.1">
    <property type="nucleotide sequence ID" value="NZ_MZGX01000002.1"/>
</dbReference>
<gene>
    <name evidence="9" type="primary">ndhI_1</name>
    <name evidence="9" type="ORF">CLHUN_04970</name>
</gene>
<dbReference type="STRING" id="48256.CLHUN_04970"/>
<dbReference type="PROSITE" id="PS51379">
    <property type="entry name" value="4FE4S_FER_2"/>
    <property type="match status" value="2"/>
</dbReference>
<keyword evidence="10" id="KW-1185">Reference proteome</keyword>
<dbReference type="InterPro" id="IPR050157">
    <property type="entry name" value="PSI_iron-sulfur_center"/>
</dbReference>
<evidence type="ECO:0000256" key="5">
    <source>
        <dbReference type="ARBA" id="ARBA00022723"/>
    </source>
</evidence>
<dbReference type="SUPFAM" id="SSF52218">
    <property type="entry name" value="Flavoproteins"/>
    <property type="match status" value="1"/>
</dbReference>
<dbReference type="GO" id="GO:0016491">
    <property type="term" value="F:oxidoreductase activity"/>
    <property type="evidence" value="ECO:0007669"/>
    <property type="project" value="UniProtKB-KW"/>
</dbReference>
<dbReference type="Proteomes" id="UP000191554">
    <property type="component" value="Unassembled WGS sequence"/>
</dbReference>
<sequence length="257" mass="28613">MIFYFTGTGNSLQAAGNIADYNSESLISVSERINSGEQLFEYTLKDDEIIGFVFPVYAWGPPGMVLEFVDRLRLVNYSSQYVFSVATCGENIGNTMKLLEKKLNSRGISLSAGFSLKMPNNYIILGNVDSKEVEKEKLEAAGKTLLDINRTIEKREVGVFRTAKGILPGLLTGLVNPLFSKYALDTRKFQADQRCTGCGICEKVCNTKTIKVDKRPQWGDKCTQCLACISYCPVQAIQYGKGTEKKGRYTNPDVRPY</sequence>
<dbReference type="PROSITE" id="PS00198">
    <property type="entry name" value="4FE4S_FER_1"/>
    <property type="match status" value="1"/>
</dbReference>
<evidence type="ECO:0000259" key="8">
    <source>
        <dbReference type="PROSITE" id="PS51379"/>
    </source>
</evidence>
<dbReference type="PANTHER" id="PTHR24960:SF79">
    <property type="entry name" value="PHOTOSYSTEM I IRON-SULFUR CENTER"/>
    <property type="match status" value="1"/>
</dbReference>
<feature type="domain" description="4Fe-4S ferredoxin-type" evidence="8">
    <location>
        <begin position="187"/>
        <end position="215"/>
    </location>
</feature>
<evidence type="ECO:0000256" key="1">
    <source>
        <dbReference type="ARBA" id="ARBA00001966"/>
    </source>
</evidence>
<dbReference type="Pfam" id="PF12800">
    <property type="entry name" value="Fer4_4"/>
    <property type="match status" value="1"/>
</dbReference>
<organism evidence="9 10">
    <name type="scientific">Ruminiclostridium hungatei</name>
    <name type="common">Clostridium hungatei</name>
    <dbReference type="NCBI Taxonomy" id="48256"/>
    <lineage>
        <taxon>Bacteria</taxon>
        <taxon>Bacillati</taxon>
        <taxon>Bacillota</taxon>
        <taxon>Clostridia</taxon>
        <taxon>Eubacteriales</taxon>
        <taxon>Oscillospiraceae</taxon>
        <taxon>Ruminiclostridium</taxon>
    </lineage>
</organism>
<evidence type="ECO:0000256" key="3">
    <source>
        <dbReference type="ARBA" id="ARBA00013529"/>
    </source>
</evidence>
<dbReference type="InterPro" id="IPR047964">
    <property type="entry name" value="EFR1-like"/>
</dbReference>
<proteinExistence type="predicted"/>
<dbReference type="AlphaFoldDB" id="A0A1V4SQ79"/>
<dbReference type="NCBIfam" id="NF038196">
    <property type="entry name" value="ferrodoxin_EFR1"/>
    <property type="match status" value="1"/>
</dbReference>
<comment type="cofactor">
    <cofactor evidence="1">
        <name>[4Fe-4S] cluster</name>
        <dbReference type="ChEBI" id="CHEBI:49883"/>
    </cofactor>
</comment>
<dbReference type="GO" id="GO:0046872">
    <property type="term" value="F:metal ion binding"/>
    <property type="evidence" value="ECO:0007669"/>
    <property type="project" value="UniProtKB-KW"/>
</dbReference>
<name>A0A1V4SQ79_RUMHU</name>
<dbReference type="OrthoDB" id="9813995at2"/>
<evidence type="ECO:0000256" key="6">
    <source>
        <dbReference type="ARBA" id="ARBA00023004"/>
    </source>
</evidence>
<dbReference type="Gene3D" id="3.30.70.20">
    <property type="match status" value="1"/>
</dbReference>
<dbReference type="InterPro" id="IPR017900">
    <property type="entry name" value="4Fe4S_Fe_S_CS"/>
</dbReference>
<feature type="domain" description="4Fe-4S ferredoxin-type" evidence="8">
    <location>
        <begin position="220"/>
        <end position="242"/>
    </location>
</feature>
<dbReference type="EMBL" id="MZGX01000002">
    <property type="protein sequence ID" value="OPX46022.1"/>
    <property type="molecule type" value="Genomic_DNA"/>
</dbReference>
<evidence type="ECO:0000256" key="7">
    <source>
        <dbReference type="ARBA" id="ARBA00023014"/>
    </source>
</evidence>
<dbReference type="GO" id="GO:0051539">
    <property type="term" value="F:4 iron, 4 sulfur cluster binding"/>
    <property type="evidence" value="ECO:0007669"/>
    <property type="project" value="UniProtKB-KW"/>
</dbReference>
<keyword evidence="9" id="KW-0560">Oxidoreductase</keyword>
<protein>
    <recommendedName>
        <fullName evidence="3">Ferredoxin</fullName>
    </recommendedName>
</protein>
<keyword evidence="7" id="KW-0411">Iron-sulfur</keyword>
<dbReference type="Gene3D" id="3.40.50.360">
    <property type="match status" value="1"/>
</dbReference>
<keyword evidence="4" id="KW-0004">4Fe-4S</keyword>
<comment type="function">
    <text evidence="2">Ferredoxins are iron-sulfur proteins that transfer electrons in a wide variety of metabolic reactions.</text>
</comment>